<dbReference type="EMBL" id="JBHLSW010000003">
    <property type="protein sequence ID" value="MFC0632726.1"/>
    <property type="molecule type" value="Genomic_DNA"/>
</dbReference>
<evidence type="ECO:0000259" key="2">
    <source>
        <dbReference type="PROSITE" id="PS51340"/>
    </source>
</evidence>
<sequence length="146" mass="15541">MNARTVKFGIGLLAAATLGACASAVAPSSEGSAPPQLSARVQALVDANRSYPRWADFPPAPTGLPSDVEIAAAVASQRAEQAALTRDVAAIDWSLEDPEAFAAATRERVDQTRVAPITQQTRETLDAWAEALRERGRAPPPIRRRQ</sequence>
<evidence type="ECO:0000313" key="4">
    <source>
        <dbReference type="Proteomes" id="UP001589906"/>
    </source>
</evidence>
<organism evidence="3 4">
    <name type="scientific">Brevundimonas balnearis</name>
    <dbReference type="NCBI Taxonomy" id="1572858"/>
    <lineage>
        <taxon>Bacteria</taxon>
        <taxon>Pseudomonadati</taxon>
        <taxon>Pseudomonadota</taxon>
        <taxon>Alphaproteobacteria</taxon>
        <taxon>Caulobacterales</taxon>
        <taxon>Caulobacteraceae</taxon>
        <taxon>Brevundimonas</taxon>
    </lineage>
</organism>
<dbReference type="Proteomes" id="UP001589906">
    <property type="component" value="Unassembled WGS sequence"/>
</dbReference>
<dbReference type="RefSeq" id="WP_376833933.1">
    <property type="nucleotide sequence ID" value="NZ_JBHLSW010000003.1"/>
</dbReference>
<feature type="domain" description="MOSC" evidence="2">
    <location>
        <begin position="77"/>
        <end position="146"/>
    </location>
</feature>
<feature type="chain" id="PRO_5046594619" description="MOSC domain-containing protein" evidence="1">
    <location>
        <begin position="23"/>
        <end position="146"/>
    </location>
</feature>
<protein>
    <recommendedName>
        <fullName evidence="2">MOSC domain-containing protein</fullName>
    </recommendedName>
</protein>
<keyword evidence="4" id="KW-1185">Reference proteome</keyword>
<dbReference type="PROSITE" id="PS51340">
    <property type="entry name" value="MOSC"/>
    <property type="match status" value="1"/>
</dbReference>
<keyword evidence="1" id="KW-0732">Signal</keyword>
<dbReference type="InterPro" id="IPR005302">
    <property type="entry name" value="MoCF_Sase_C"/>
</dbReference>
<dbReference type="PROSITE" id="PS51257">
    <property type="entry name" value="PROKAR_LIPOPROTEIN"/>
    <property type="match status" value="1"/>
</dbReference>
<name>A0ABV6QZT5_9CAUL</name>
<reference evidence="3 4" key="1">
    <citation type="submission" date="2024-09" db="EMBL/GenBank/DDBJ databases">
        <authorList>
            <person name="Sun Q."/>
            <person name="Mori K."/>
        </authorList>
    </citation>
    <scope>NUCLEOTIDE SEQUENCE [LARGE SCALE GENOMIC DNA]</scope>
    <source>
        <strain evidence="3 4">NCAIM B.02621</strain>
    </source>
</reference>
<gene>
    <name evidence="3" type="ORF">ACFFGE_02385</name>
</gene>
<accession>A0ABV6QZT5</accession>
<comment type="caution">
    <text evidence="3">The sequence shown here is derived from an EMBL/GenBank/DDBJ whole genome shotgun (WGS) entry which is preliminary data.</text>
</comment>
<evidence type="ECO:0000256" key="1">
    <source>
        <dbReference type="SAM" id="SignalP"/>
    </source>
</evidence>
<proteinExistence type="predicted"/>
<evidence type="ECO:0000313" key="3">
    <source>
        <dbReference type="EMBL" id="MFC0632726.1"/>
    </source>
</evidence>
<feature type="signal peptide" evidence="1">
    <location>
        <begin position="1"/>
        <end position="22"/>
    </location>
</feature>